<dbReference type="Proteomes" id="UP000226192">
    <property type="component" value="Unassembled WGS sequence"/>
</dbReference>
<dbReference type="STRING" id="1399860.A0A2C5XWL6"/>
<dbReference type="Pfam" id="PF08303">
    <property type="entry name" value="tRNA_lig_kinase"/>
    <property type="match status" value="1"/>
</dbReference>
<evidence type="ECO:0000259" key="1">
    <source>
        <dbReference type="Pfam" id="PF08302"/>
    </source>
</evidence>
<dbReference type="InterPro" id="IPR015965">
    <property type="entry name" value="tRNA_lig_PDEase"/>
</dbReference>
<dbReference type="GO" id="GO:0005634">
    <property type="term" value="C:nucleus"/>
    <property type="evidence" value="ECO:0007669"/>
    <property type="project" value="TreeGrafter"/>
</dbReference>
<protein>
    <recommendedName>
        <fullName evidence="6">tRNA ligase</fullName>
    </recommendedName>
</protein>
<accession>A0A2C5XWL6</accession>
<reference evidence="4 5" key="1">
    <citation type="submission" date="2017-06" db="EMBL/GenBank/DDBJ databases">
        <title>Ant-infecting Ophiocordyceps genomes reveal a high diversity of potential behavioral manipulation genes and a possible major role for enterotoxins.</title>
        <authorList>
            <person name="De Bekker C."/>
            <person name="Evans H.C."/>
            <person name="Brachmann A."/>
            <person name="Hughes D.P."/>
        </authorList>
    </citation>
    <scope>NUCLEOTIDE SEQUENCE [LARGE SCALE GENOMIC DNA]</scope>
    <source>
        <strain evidence="4 5">Map64</strain>
    </source>
</reference>
<dbReference type="Gene3D" id="3.40.50.300">
    <property type="entry name" value="P-loop containing nucleotide triphosphate hydrolases"/>
    <property type="match status" value="1"/>
</dbReference>
<dbReference type="AlphaFoldDB" id="A0A2C5XWL6"/>
<dbReference type="OrthoDB" id="276239at2759"/>
<dbReference type="InterPro" id="IPR027417">
    <property type="entry name" value="P-loop_NTPase"/>
</dbReference>
<dbReference type="PANTHER" id="PTHR32004:SF1">
    <property type="entry name" value="TRNA LIGASE"/>
    <property type="match status" value="1"/>
</dbReference>
<evidence type="ECO:0000259" key="2">
    <source>
        <dbReference type="Pfam" id="PF08303"/>
    </source>
</evidence>
<dbReference type="SUPFAM" id="SSF52540">
    <property type="entry name" value="P-loop containing nucleoside triphosphate hydrolases"/>
    <property type="match status" value="1"/>
</dbReference>
<evidence type="ECO:0000259" key="3">
    <source>
        <dbReference type="Pfam" id="PF09511"/>
    </source>
</evidence>
<name>A0A2C5XWL6_9HYPO</name>
<feature type="domain" description="T4 RNA ligase 1-like N-terminal" evidence="3">
    <location>
        <begin position="39"/>
        <end position="262"/>
    </location>
</feature>
<dbReference type="PANTHER" id="PTHR32004">
    <property type="entry name" value="TRNA LIGASE"/>
    <property type="match status" value="1"/>
</dbReference>
<feature type="domain" description="tRNA ligase kinase" evidence="2">
    <location>
        <begin position="320"/>
        <end position="477"/>
    </location>
</feature>
<dbReference type="GO" id="GO:0006388">
    <property type="term" value="P:tRNA splicing, via endonucleolytic cleavage and ligation"/>
    <property type="evidence" value="ECO:0007669"/>
    <property type="project" value="InterPro"/>
</dbReference>
<proteinExistence type="predicted"/>
<feature type="domain" description="tRNA ligase phosphodiesterase" evidence="1">
    <location>
        <begin position="482"/>
        <end position="706"/>
    </location>
</feature>
<evidence type="ECO:0000313" key="4">
    <source>
        <dbReference type="EMBL" id="PHH61655.1"/>
    </source>
</evidence>
<sequence>MATDIPYVPPDHTGVRTLLTTLEEARTAKKKDANFAVRRGQYEIVVRGYDKFFNVGEVQATKWDYMATHTKPPYELTLKENGCIIFVSGLEDDTLLVCSKNSTGKRVEEDTSHAIAGQERIEKQLAVLGRTGTNLARELRLRNATAVIELCDDSFEEHVLAYGPEEAGLYLHGINLNLPSFATYSSAAVQSFAEEWGFRKTGVVVMHDLQEARRFLDEAAETGAHDGRSVEGFVVRCKMSKTPGVAPYVDWFFKYKFEEPYLMYHPGLAARYNKNHGIIGLRDDFLKHKHLKGLEAANMDRSTSQCENAEELSEISQDVVLCPIATIGCGKTTLARALTHLFGWGHIQNDNITGPKRPPRFNKYILDELKHYKVAFADRNNTGASERHQLISDFNMLRPTAKLVGLHYRHDAENMDKIARLTRERVLKRGDNHQTIRAATDSKKFLDIMKNFIDRFEPCNPDTEPDNGFDLVIELDPTANTRVNLEKTVTELHRFFPRLVKNMPSPEKLDEAITVALAYRPNIKTGVPGQNKSSTDKPIEYISVQIPANRVTATLERAFGRADAQTSRFYNELKQSRRVQPKFHVTLMHRASEKQNPALWQNYKNLVEEADGAGLQLGSCNVMLERVVYDNRIMAIVVRIIDDNGKWQCFNRVAHITVGTRDSSVKPKESNDLLTKWLEHGTENGQISEVVFSPKPILDGQVKAVLSR</sequence>
<dbReference type="GO" id="GO:0005524">
    <property type="term" value="F:ATP binding"/>
    <property type="evidence" value="ECO:0007669"/>
    <property type="project" value="InterPro"/>
</dbReference>
<organism evidence="4 5">
    <name type="scientific">Ophiocordyceps australis</name>
    <dbReference type="NCBI Taxonomy" id="1399860"/>
    <lineage>
        <taxon>Eukaryota</taxon>
        <taxon>Fungi</taxon>
        <taxon>Dikarya</taxon>
        <taxon>Ascomycota</taxon>
        <taxon>Pezizomycotina</taxon>
        <taxon>Sordariomycetes</taxon>
        <taxon>Hypocreomycetidae</taxon>
        <taxon>Hypocreales</taxon>
        <taxon>Ophiocordycipitaceae</taxon>
        <taxon>Ophiocordyceps</taxon>
    </lineage>
</organism>
<dbReference type="InterPro" id="IPR015966">
    <property type="entry name" value="tRNA_lig_kin_fungi"/>
</dbReference>
<comment type="caution">
    <text evidence="4">The sequence shown here is derived from an EMBL/GenBank/DDBJ whole genome shotgun (WGS) entry which is preliminary data.</text>
</comment>
<dbReference type="InterPro" id="IPR019039">
    <property type="entry name" value="T4-Rnl1-like_N"/>
</dbReference>
<evidence type="ECO:0008006" key="6">
    <source>
        <dbReference type="Google" id="ProtNLM"/>
    </source>
</evidence>
<dbReference type="GO" id="GO:0003972">
    <property type="term" value="F:RNA ligase (ATP) activity"/>
    <property type="evidence" value="ECO:0007669"/>
    <property type="project" value="InterPro"/>
</dbReference>
<evidence type="ECO:0000313" key="5">
    <source>
        <dbReference type="Proteomes" id="UP000226192"/>
    </source>
</evidence>
<dbReference type="Pfam" id="PF09511">
    <property type="entry name" value="RNA_lig_T4_1"/>
    <property type="match status" value="1"/>
</dbReference>
<dbReference type="EMBL" id="NJET01000096">
    <property type="protein sequence ID" value="PHH61655.1"/>
    <property type="molecule type" value="Genomic_DNA"/>
</dbReference>
<gene>
    <name evidence="4" type="ORF">CDD81_8066</name>
</gene>
<keyword evidence="5" id="KW-1185">Reference proteome</keyword>
<dbReference type="Pfam" id="PF08302">
    <property type="entry name" value="tRNA_lig_CPD"/>
    <property type="match status" value="1"/>
</dbReference>